<keyword evidence="3" id="KW-1003">Cell membrane</keyword>
<evidence type="ECO:0000256" key="5">
    <source>
        <dbReference type="ARBA" id="ARBA00022989"/>
    </source>
</evidence>
<dbReference type="PROSITE" id="PS50928">
    <property type="entry name" value="ABC_TM1"/>
    <property type="match status" value="1"/>
</dbReference>
<dbReference type="CDD" id="cd06261">
    <property type="entry name" value="TM_PBP2"/>
    <property type="match status" value="1"/>
</dbReference>
<keyword evidence="10" id="KW-1185">Reference proteome</keyword>
<dbReference type="SUPFAM" id="SSF161098">
    <property type="entry name" value="MetI-like"/>
    <property type="match status" value="1"/>
</dbReference>
<comment type="subcellular location">
    <subcellularLocation>
        <location evidence="1 7">Cell membrane</location>
        <topology evidence="1 7">Multi-pass membrane protein</topology>
    </subcellularLocation>
</comment>
<evidence type="ECO:0000256" key="3">
    <source>
        <dbReference type="ARBA" id="ARBA00022475"/>
    </source>
</evidence>
<dbReference type="Gene3D" id="1.10.3720.10">
    <property type="entry name" value="MetI-like"/>
    <property type="match status" value="1"/>
</dbReference>
<feature type="transmembrane region" description="Helical" evidence="7">
    <location>
        <begin position="137"/>
        <end position="170"/>
    </location>
</feature>
<protein>
    <submittedName>
        <fullName evidence="9">ABC transporter permease</fullName>
    </submittedName>
</protein>
<accession>A0ABP7KR49</accession>
<evidence type="ECO:0000256" key="1">
    <source>
        <dbReference type="ARBA" id="ARBA00004651"/>
    </source>
</evidence>
<evidence type="ECO:0000259" key="8">
    <source>
        <dbReference type="PROSITE" id="PS50928"/>
    </source>
</evidence>
<name>A0ABP7KR49_9MICO</name>
<evidence type="ECO:0000256" key="4">
    <source>
        <dbReference type="ARBA" id="ARBA00022692"/>
    </source>
</evidence>
<feature type="transmembrane region" description="Helical" evidence="7">
    <location>
        <begin position="95"/>
        <end position="117"/>
    </location>
</feature>
<evidence type="ECO:0000313" key="9">
    <source>
        <dbReference type="EMBL" id="GAA3885881.1"/>
    </source>
</evidence>
<feature type="domain" description="ABC transmembrane type-1" evidence="8">
    <location>
        <begin position="29"/>
        <end position="209"/>
    </location>
</feature>
<dbReference type="Proteomes" id="UP001501803">
    <property type="component" value="Unassembled WGS sequence"/>
</dbReference>
<dbReference type="PANTHER" id="PTHR30151">
    <property type="entry name" value="ALKANE SULFONATE ABC TRANSPORTER-RELATED, MEMBRANE SUBUNIT"/>
    <property type="match status" value="1"/>
</dbReference>
<evidence type="ECO:0000313" key="10">
    <source>
        <dbReference type="Proteomes" id="UP001501803"/>
    </source>
</evidence>
<evidence type="ECO:0000256" key="6">
    <source>
        <dbReference type="ARBA" id="ARBA00023136"/>
    </source>
</evidence>
<proteinExistence type="inferred from homology"/>
<organism evidence="9 10">
    <name type="scientific">Leifsonia kafniensis</name>
    <dbReference type="NCBI Taxonomy" id="475957"/>
    <lineage>
        <taxon>Bacteria</taxon>
        <taxon>Bacillati</taxon>
        <taxon>Actinomycetota</taxon>
        <taxon>Actinomycetes</taxon>
        <taxon>Micrococcales</taxon>
        <taxon>Microbacteriaceae</taxon>
        <taxon>Leifsonia</taxon>
    </lineage>
</organism>
<comment type="caution">
    <text evidence="9">The sequence shown here is derived from an EMBL/GenBank/DDBJ whole genome shotgun (WGS) entry which is preliminary data.</text>
</comment>
<reference evidence="10" key="1">
    <citation type="journal article" date="2019" name="Int. J. Syst. Evol. Microbiol.">
        <title>The Global Catalogue of Microorganisms (GCM) 10K type strain sequencing project: providing services to taxonomists for standard genome sequencing and annotation.</title>
        <authorList>
            <consortium name="The Broad Institute Genomics Platform"/>
            <consortium name="The Broad Institute Genome Sequencing Center for Infectious Disease"/>
            <person name="Wu L."/>
            <person name="Ma J."/>
        </authorList>
    </citation>
    <scope>NUCLEOTIDE SEQUENCE [LARGE SCALE GENOMIC DNA]</scope>
    <source>
        <strain evidence="10">JCM 17021</strain>
    </source>
</reference>
<keyword evidence="2 7" id="KW-0813">Transport</keyword>
<evidence type="ECO:0000256" key="7">
    <source>
        <dbReference type="RuleBase" id="RU363032"/>
    </source>
</evidence>
<keyword evidence="4 7" id="KW-0812">Transmembrane</keyword>
<feature type="transmembrane region" description="Helical" evidence="7">
    <location>
        <begin position="35"/>
        <end position="56"/>
    </location>
</feature>
<dbReference type="PANTHER" id="PTHR30151:SF20">
    <property type="entry name" value="ABC TRANSPORTER PERMEASE PROTEIN HI_0355-RELATED"/>
    <property type="match status" value="1"/>
</dbReference>
<dbReference type="Pfam" id="PF00528">
    <property type="entry name" value="BPD_transp_1"/>
    <property type="match status" value="1"/>
</dbReference>
<gene>
    <name evidence="9" type="ORF">GCM10022381_30030</name>
</gene>
<keyword evidence="6 7" id="KW-0472">Membrane</keyword>
<feature type="transmembrane region" description="Helical" evidence="7">
    <location>
        <begin position="190"/>
        <end position="216"/>
    </location>
</feature>
<feature type="transmembrane region" description="Helical" evidence="7">
    <location>
        <begin position="68"/>
        <end position="89"/>
    </location>
</feature>
<comment type="similarity">
    <text evidence="7">Belongs to the binding-protein-dependent transport system permease family.</text>
</comment>
<dbReference type="EMBL" id="BAABCN010000010">
    <property type="protein sequence ID" value="GAA3885881.1"/>
    <property type="molecule type" value="Genomic_DNA"/>
</dbReference>
<sequence>MKIPSYLLPGPFAVFERMFADAGSLWVHTLATLNALAIGFVLSVLIAVPLGLLLSLSRIARQVLYPPTVVMQLIPKIAMAPLLLVWLGFGIETKVMLVVLISFFPLLLASMTGFAILDERLLYLTKSMGASGWQTFWYLRVPAAMPVIFSGLKTTATMAVTAVIVAEFLGSNNGLGYALLRASGALDTEYMFAVIVVMTLIGVILNYIIEIVEWLASPWQRRDR</sequence>
<evidence type="ECO:0000256" key="2">
    <source>
        <dbReference type="ARBA" id="ARBA00022448"/>
    </source>
</evidence>
<dbReference type="InterPro" id="IPR000515">
    <property type="entry name" value="MetI-like"/>
</dbReference>
<keyword evidence="5 7" id="KW-1133">Transmembrane helix</keyword>
<dbReference type="InterPro" id="IPR035906">
    <property type="entry name" value="MetI-like_sf"/>
</dbReference>